<organism evidence="1 2">
    <name type="scientific">Marinobacterium lutimaris</name>
    <dbReference type="NCBI Taxonomy" id="568106"/>
    <lineage>
        <taxon>Bacteria</taxon>
        <taxon>Pseudomonadati</taxon>
        <taxon>Pseudomonadota</taxon>
        <taxon>Gammaproteobacteria</taxon>
        <taxon>Oceanospirillales</taxon>
        <taxon>Oceanospirillaceae</taxon>
        <taxon>Marinobacterium</taxon>
    </lineage>
</organism>
<evidence type="ECO:0000313" key="2">
    <source>
        <dbReference type="Proteomes" id="UP000236745"/>
    </source>
</evidence>
<dbReference type="PANTHER" id="PTHR40278:SF1">
    <property type="entry name" value="DNA UTILIZATION PROTEIN HOFN"/>
    <property type="match status" value="1"/>
</dbReference>
<dbReference type="InterPro" id="IPR052534">
    <property type="entry name" value="Extracell_DNA_Util/SecSys_Comp"/>
</dbReference>
<dbReference type="EMBL" id="FNVQ01000001">
    <property type="protein sequence ID" value="SEG04850.1"/>
    <property type="molecule type" value="Genomic_DNA"/>
</dbReference>
<dbReference type="SUPFAM" id="SSF53067">
    <property type="entry name" value="Actin-like ATPase domain"/>
    <property type="match status" value="1"/>
</dbReference>
<dbReference type="Proteomes" id="UP000236745">
    <property type="component" value="Unassembled WGS sequence"/>
</dbReference>
<dbReference type="InterPro" id="IPR043129">
    <property type="entry name" value="ATPase_NBD"/>
</dbReference>
<accession>A0A1H5X0E5</accession>
<dbReference type="InterPro" id="IPR007813">
    <property type="entry name" value="PilN"/>
</dbReference>
<name>A0A1H5X0E5_9GAMM</name>
<dbReference type="RefSeq" id="WP_104002134.1">
    <property type="nucleotide sequence ID" value="NZ_FNVQ01000001.1"/>
</dbReference>
<dbReference type="Pfam" id="PF05137">
    <property type="entry name" value="PilN"/>
    <property type="match status" value="1"/>
</dbReference>
<evidence type="ECO:0000313" key="1">
    <source>
        <dbReference type="EMBL" id="SEG04850.1"/>
    </source>
</evidence>
<reference evidence="1 2" key="1">
    <citation type="submission" date="2016-10" db="EMBL/GenBank/DDBJ databases">
        <authorList>
            <person name="de Groot N.N."/>
        </authorList>
    </citation>
    <scope>NUCLEOTIDE SEQUENCE [LARGE SCALE GENOMIC DNA]</scope>
    <source>
        <strain evidence="1 2">DSM 22012</strain>
    </source>
</reference>
<dbReference type="AlphaFoldDB" id="A0A1H5X0E5"/>
<keyword evidence="2" id="KW-1185">Reference proteome</keyword>
<protein>
    <submittedName>
        <fullName evidence="1">General secretion pathway protein L</fullName>
    </submittedName>
</protein>
<gene>
    <name evidence="1" type="ORF">SAMN05444390_1011215</name>
</gene>
<proteinExistence type="predicted"/>
<dbReference type="OrthoDB" id="5621075at2"/>
<dbReference type="PANTHER" id="PTHR40278">
    <property type="entry name" value="DNA UTILIZATION PROTEIN HOFN"/>
    <property type="match status" value="1"/>
</dbReference>
<sequence length="360" mass="40339">MNSDSIKQVGHWKQALFVRLSRFWEWWSGELLELVPPRWRARSERAPKLLHVSAGAFKLPDGHEIPWVKATTDPMLATWRTLHAGKGNIWVTLDDQLLLIKRISLPIAASERLQAVLGFELDRHTPFSQGQASYGYRVLAKNRETQRIEVELFVLPDAVRSQIVSVLSECGLEPVAMLAVSAANDHQNWRTLNLLPEAAAVESPGRRVLTSRPVLTVLVVSVLLALLFYQREQRLVSLQQEIGPRQASAEQAMNVRTELEALEAGSQYIFERKSVLPASLVILDELTRLIPDDTWISRFELQGNELRIQGESGNTSQLIGLLEQAPVFTQVSFTSPVTINPRSEKERFSLTALVVGEGGS</sequence>